<dbReference type="RefSeq" id="WP_242990112.1">
    <property type="nucleotide sequence ID" value="NZ_BHEO01000005.1"/>
</dbReference>
<sequence>MNKVKIEVIDTQKEDRTENLQKKLSGKTMLERRYEQELMKVKAAADAELEDRDKGEVNPYTGREYDTNTVRVHADKIGYVQVYDRSIHGWETMTEWAFLGKEEQKKVTMGDAYEPPVFV</sequence>
<gene>
    <name evidence="1" type="ORF">FAEUMB_13770</name>
</gene>
<evidence type="ECO:0000313" key="2">
    <source>
        <dbReference type="Proteomes" id="UP000702954"/>
    </source>
</evidence>
<name>A0ABQ0QWR1_9FIRM</name>
<protein>
    <submittedName>
        <fullName evidence="1">Uncharacterized protein</fullName>
    </submittedName>
</protein>
<keyword evidence="2" id="KW-1185">Reference proteome</keyword>
<comment type="caution">
    <text evidence="1">The sequence shown here is derived from an EMBL/GenBank/DDBJ whole genome shotgun (WGS) entry which is preliminary data.</text>
</comment>
<evidence type="ECO:0000313" key="1">
    <source>
        <dbReference type="EMBL" id="GBU04836.1"/>
    </source>
</evidence>
<proteinExistence type="predicted"/>
<dbReference type="Proteomes" id="UP000702954">
    <property type="component" value="Unassembled WGS sequence"/>
</dbReference>
<organism evidence="1 2">
    <name type="scientific">Faecalimonas umbilicata</name>
    <dbReference type="NCBI Taxonomy" id="1912855"/>
    <lineage>
        <taxon>Bacteria</taxon>
        <taxon>Bacillati</taxon>
        <taxon>Bacillota</taxon>
        <taxon>Clostridia</taxon>
        <taxon>Lachnospirales</taxon>
        <taxon>Lachnospiraceae</taxon>
        <taxon>Faecalimonas</taxon>
    </lineage>
</organism>
<accession>A0ABQ0QWR1</accession>
<reference evidence="1 2" key="1">
    <citation type="journal article" date="2018" name="Int. J. Syst. Evol. Microbiol.">
        <title>Draft Genome Sequence of Faecalimonas umbilicata JCM 30896T, an Acetate-Producing Bacterium Isolated from Human Feces.</title>
        <authorList>
            <person name="Sakamoto M."/>
            <person name="Ikeyama N."/>
            <person name="Yuki M."/>
            <person name="Ohkuma M."/>
        </authorList>
    </citation>
    <scope>NUCLEOTIDE SEQUENCE [LARGE SCALE GENOMIC DNA]</scope>
    <source>
        <strain evidence="1 2">EGH7</strain>
    </source>
</reference>
<dbReference type="EMBL" id="BHEO01000005">
    <property type="protein sequence ID" value="GBU04836.1"/>
    <property type="molecule type" value="Genomic_DNA"/>
</dbReference>